<dbReference type="InterPro" id="IPR050238">
    <property type="entry name" value="DNA_Rep/Repair_Clamp_Loader"/>
</dbReference>
<organism evidence="1">
    <name type="scientific">Zea mays</name>
    <name type="common">Maize</name>
    <dbReference type="NCBI Taxonomy" id="4577"/>
    <lineage>
        <taxon>Eukaryota</taxon>
        <taxon>Viridiplantae</taxon>
        <taxon>Streptophyta</taxon>
        <taxon>Embryophyta</taxon>
        <taxon>Tracheophyta</taxon>
        <taxon>Spermatophyta</taxon>
        <taxon>Magnoliopsida</taxon>
        <taxon>Liliopsida</taxon>
        <taxon>Poales</taxon>
        <taxon>Poaceae</taxon>
        <taxon>PACMAD clade</taxon>
        <taxon>Panicoideae</taxon>
        <taxon>Andropogonodae</taxon>
        <taxon>Andropogoneae</taxon>
        <taxon>Tripsacinae</taxon>
        <taxon>Zea</taxon>
    </lineage>
</organism>
<name>A0A1D6Q9Y9_MAIZE</name>
<sequence length="185" mass="21348">MILFVNDLYYAYSGRHPWNCYFNNSALVVQSDPSTPLILVPVSSSSNHVELHMRFQSKNSRYALMTLANEMSDKCKITEPVARKSFKVIVLYDVDKVSQNNQRLIKWIIDSSSDACKIIMTCQDESNLLDSIKSRCKIISIGVPSTREAMAPARTTEEWRDETRREIHRAWRLHCIRMQSVGFLV</sequence>
<reference evidence="1" key="1">
    <citation type="submission" date="2015-12" db="EMBL/GenBank/DDBJ databases">
        <title>Update maize B73 reference genome by single molecule sequencing technologies.</title>
        <authorList>
            <consortium name="Maize Genome Sequencing Project"/>
            <person name="Ware D."/>
        </authorList>
    </citation>
    <scope>NUCLEOTIDE SEQUENCE</scope>
    <source>
        <tissue evidence="1">Seedling</tissue>
    </source>
</reference>
<dbReference type="InParanoid" id="A0A1D6Q9Y9"/>
<dbReference type="STRING" id="4577.A0A1D6Q9Y9"/>
<protein>
    <recommendedName>
        <fullName evidence="2">Replication factor C subunit 3</fullName>
    </recommendedName>
</protein>
<dbReference type="SUPFAM" id="SSF52540">
    <property type="entry name" value="P-loop containing nucleoside triphosphate hydrolases"/>
    <property type="match status" value="1"/>
</dbReference>
<gene>
    <name evidence="1" type="ORF">ZEAMMB73_Zm00001d051820</name>
</gene>
<evidence type="ECO:0008006" key="2">
    <source>
        <dbReference type="Google" id="ProtNLM"/>
    </source>
</evidence>
<dbReference type="PANTHER" id="PTHR11669">
    <property type="entry name" value="REPLICATION FACTOR C / DNA POLYMERASE III GAMMA-TAU SUBUNIT"/>
    <property type="match status" value="1"/>
</dbReference>
<dbReference type="InterPro" id="IPR027417">
    <property type="entry name" value="P-loop_NTPase"/>
</dbReference>
<accession>A0A1D6Q9Y9</accession>
<dbReference type="AlphaFoldDB" id="A0A1D6Q9Y9"/>
<dbReference type="PANTHER" id="PTHR11669:SF25">
    <property type="entry name" value="OS02G0704966 PROTEIN"/>
    <property type="match status" value="1"/>
</dbReference>
<dbReference type="SMR" id="A0A1D6Q9Y9"/>
<evidence type="ECO:0000313" key="1">
    <source>
        <dbReference type="EMBL" id="AQK55179.1"/>
    </source>
</evidence>
<dbReference type="Gene3D" id="3.40.50.300">
    <property type="entry name" value="P-loop containing nucleotide triphosphate hydrolases"/>
    <property type="match status" value="1"/>
</dbReference>
<dbReference type="EMBL" id="CM000780">
    <property type="protein sequence ID" value="AQK55179.1"/>
    <property type="molecule type" value="Genomic_DNA"/>
</dbReference>
<proteinExistence type="predicted"/>